<name>A0AAD1J034_MYCMB</name>
<dbReference type="EMBL" id="AP022617">
    <property type="protein sequence ID" value="BBZ59817.1"/>
    <property type="molecule type" value="Genomic_DNA"/>
</dbReference>
<evidence type="ECO:0000313" key="1">
    <source>
        <dbReference type="EMBL" id="BBZ59817.1"/>
    </source>
</evidence>
<evidence type="ECO:0000313" key="2">
    <source>
        <dbReference type="Proteomes" id="UP000466039"/>
    </source>
</evidence>
<gene>
    <name evidence="1" type="ORF">MMON_11180</name>
</gene>
<dbReference type="Proteomes" id="UP000466039">
    <property type="component" value="Chromosome"/>
</dbReference>
<keyword evidence="2" id="KW-1185">Reference proteome</keyword>
<sequence length="81" mass="8652">MLVAGRRHGVRGQMRTKAFRLPFLVAYGARIGERLAAASSSATAEMQGDERLLPVLAARNRAADEAFARLFPTAVGTPLVA</sequence>
<proteinExistence type="predicted"/>
<organism evidence="1 2">
    <name type="scientific">Mycolicibacterium monacense</name>
    <name type="common">Mycobacterium monacense</name>
    <dbReference type="NCBI Taxonomy" id="85693"/>
    <lineage>
        <taxon>Bacteria</taxon>
        <taxon>Bacillati</taxon>
        <taxon>Actinomycetota</taxon>
        <taxon>Actinomycetes</taxon>
        <taxon>Mycobacteriales</taxon>
        <taxon>Mycobacteriaceae</taxon>
        <taxon>Mycolicibacterium</taxon>
    </lineage>
</organism>
<reference evidence="1 2" key="1">
    <citation type="journal article" date="2019" name="Emerg. Microbes Infect.">
        <title>Comprehensive subspecies identification of 175 nontuberculous mycobacteria species based on 7547 genomic profiles.</title>
        <authorList>
            <person name="Matsumoto Y."/>
            <person name="Kinjo T."/>
            <person name="Motooka D."/>
            <person name="Nabeya D."/>
            <person name="Jung N."/>
            <person name="Uechi K."/>
            <person name="Horii T."/>
            <person name="Iida T."/>
            <person name="Fujita J."/>
            <person name="Nakamura S."/>
        </authorList>
    </citation>
    <scope>NUCLEOTIDE SEQUENCE [LARGE SCALE GENOMIC DNA]</scope>
    <source>
        <strain evidence="1 2">JCM 15658</strain>
    </source>
</reference>
<accession>A0AAD1J034</accession>
<dbReference type="AlphaFoldDB" id="A0AAD1J034"/>
<protein>
    <submittedName>
        <fullName evidence="1">Uncharacterized protein</fullName>
    </submittedName>
</protein>